<feature type="transmembrane region" description="Helical" evidence="7">
    <location>
        <begin position="94"/>
        <end position="113"/>
    </location>
</feature>
<keyword evidence="4 7" id="KW-0812">Transmembrane</keyword>
<comment type="similarity">
    <text evidence="2">Belongs to the DoxX family.</text>
</comment>
<dbReference type="Pfam" id="PF07681">
    <property type="entry name" value="DoxX"/>
    <property type="match status" value="1"/>
</dbReference>
<dbReference type="InterPro" id="IPR032808">
    <property type="entry name" value="DoxX"/>
</dbReference>
<keyword evidence="6 7" id="KW-0472">Membrane</keyword>
<evidence type="ECO:0000313" key="8">
    <source>
        <dbReference type="EMBL" id="MUK88168.1"/>
    </source>
</evidence>
<dbReference type="InterPro" id="IPR051907">
    <property type="entry name" value="DoxX-like_oxidoreductase"/>
</dbReference>
<reference evidence="8 9" key="1">
    <citation type="submission" date="2019-11" db="EMBL/GenBank/DDBJ databases">
        <authorList>
            <person name="Li X."/>
        </authorList>
    </citation>
    <scope>NUCLEOTIDE SEQUENCE [LARGE SCALE GENOMIC DNA]</scope>
    <source>
        <strain evidence="8 9">L9</strain>
    </source>
</reference>
<dbReference type="AlphaFoldDB" id="A0A6N8FLJ3"/>
<dbReference type="GO" id="GO:0005886">
    <property type="term" value="C:plasma membrane"/>
    <property type="evidence" value="ECO:0007669"/>
    <property type="project" value="UniProtKB-SubCell"/>
</dbReference>
<gene>
    <name evidence="8" type="ORF">GMD78_07140</name>
</gene>
<evidence type="ECO:0000256" key="3">
    <source>
        <dbReference type="ARBA" id="ARBA00022475"/>
    </source>
</evidence>
<organism evidence="8 9">
    <name type="scientific">Ornithinibacillus caprae</name>
    <dbReference type="NCBI Taxonomy" id="2678566"/>
    <lineage>
        <taxon>Bacteria</taxon>
        <taxon>Bacillati</taxon>
        <taxon>Bacillota</taxon>
        <taxon>Bacilli</taxon>
        <taxon>Bacillales</taxon>
        <taxon>Bacillaceae</taxon>
        <taxon>Ornithinibacillus</taxon>
    </lineage>
</organism>
<evidence type="ECO:0000256" key="2">
    <source>
        <dbReference type="ARBA" id="ARBA00006679"/>
    </source>
</evidence>
<feature type="transmembrane region" description="Helical" evidence="7">
    <location>
        <begin position="7"/>
        <end position="25"/>
    </location>
</feature>
<dbReference type="RefSeq" id="WP_155668152.1">
    <property type="nucleotide sequence ID" value="NZ_WOCA01000004.1"/>
</dbReference>
<feature type="transmembrane region" description="Helical" evidence="7">
    <location>
        <begin position="71"/>
        <end position="88"/>
    </location>
</feature>
<evidence type="ECO:0000256" key="6">
    <source>
        <dbReference type="ARBA" id="ARBA00023136"/>
    </source>
</evidence>
<dbReference type="PANTHER" id="PTHR33452:SF1">
    <property type="entry name" value="INNER MEMBRANE PROTEIN YPHA-RELATED"/>
    <property type="match status" value="1"/>
</dbReference>
<evidence type="ECO:0000256" key="4">
    <source>
        <dbReference type="ARBA" id="ARBA00022692"/>
    </source>
</evidence>
<protein>
    <submittedName>
        <fullName evidence="8">DoxX family membrane protein</fullName>
    </submittedName>
</protein>
<sequence>MNMSRWICYAVGYVFITSGVMKLLIPDFKATFYDLGLPFPETTLFFVAIVEIACGTLLIGGMYVKQAAITLTVIICGALFLTKLPILINQGILAFAFNARLDIVMLILLLVIWKNIRGKTF</sequence>
<evidence type="ECO:0000313" key="9">
    <source>
        <dbReference type="Proteomes" id="UP000469125"/>
    </source>
</evidence>
<feature type="transmembrane region" description="Helical" evidence="7">
    <location>
        <begin position="45"/>
        <end position="64"/>
    </location>
</feature>
<name>A0A6N8FLJ3_9BACI</name>
<evidence type="ECO:0000256" key="1">
    <source>
        <dbReference type="ARBA" id="ARBA00004651"/>
    </source>
</evidence>
<proteinExistence type="inferred from homology"/>
<dbReference type="EMBL" id="WOCA01000004">
    <property type="protein sequence ID" value="MUK88168.1"/>
    <property type="molecule type" value="Genomic_DNA"/>
</dbReference>
<dbReference type="PANTHER" id="PTHR33452">
    <property type="entry name" value="OXIDOREDUCTASE CATD-RELATED"/>
    <property type="match status" value="1"/>
</dbReference>
<evidence type="ECO:0000256" key="7">
    <source>
        <dbReference type="SAM" id="Phobius"/>
    </source>
</evidence>
<dbReference type="Proteomes" id="UP000469125">
    <property type="component" value="Unassembled WGS sequence"/>
</dbReference>
<keyword evidence="9" id="KW-1185">Reference proteome</keyword>
<keyword evidence="3" id="KW-1003">Cell membrane</keyword>
<comment type="caution">
    <text evidence="8">The sequence shown here is derived from an EMBL/GenBank/DDBJ whole genome shotgun (WGS) entry which is preliminary data.</text>
</comment>
<keyword evidence="5 7" id="KW-1133">Transmembrane helix</keyword>
<comment type="subcellular location">
    <subcellularLocation>
        <location evidence="1">Cell membrane</location>
        <topology evidence="1">Multi-pass membrane protein</topology>
    </subcellularLocation>
</comment>
<evidence type="ECO:0000256" key="5">
    <source>
        <dbReference type="ARBA" id="ARBA00022989"/>
    </source>
</evidence>
<accession>A0A6N8FLJ3</accession>